<dbReference type="InterPro" id="IPR039728">
    <property type="entry name" value="GLG1"/>
</dbReference>
<dbReference type="Proteomes" id="UP000000270">
    <property type="component" value="Chromosome"/>
</dbReference>
<gene>
    <name evidence="1" type="ordered locus">AZC_0779</name>
</gene>
<dbReference type="EMBL" id="AP009384">
    <property type="protein sequence ID" value="BAF86777.1"/>
    <property type="molecule type" value="Genomic_DNA"/>
</dbReference>
<reference evidence="1 2" key="1">
    <citation type="journal article" date="2007" name="Appl. Environ. Microbiol.">
        <title>Rhizobial factors required for stem nodule maturation and maintenance in Sesbania rostrata-Azorhizobium caulinodans ORS571 symbiosis.</title>
        <authorList>
            <person name="Suzuki S."/>
            <person name="Aono T."/>
            <person name="Lee KB."/>
            <person name="Suzuki T."/>
            <person name="Liu CT."/>
            <person name="Miwa H."/>
            <person name="Wakao S."/>
            <person name="Iki T."/>
            <person name="Oyaizu H."/>
        </authorList>
    </citation>
    <scope>NUCLEOTIDE SEQUENCE [LARGE SCALE GENOMIC DNA]</scope>
    <source>
        <strain evidence="2">ATCC 43989 / DSM 5975 / JCM 20966 / LMG 6465 / NBRC 14845 / NCIMB 13405 / ORS 571</strain>
    </source>
</reference>
<name>A8IQG3_AZOC5</name>
<organism evidence="1 2">
    <name type="scientific">Azorhizobium caulinodans (strain ATCC 43989 / DSM 5975 / JCM 20966 / LMG 6465 / NBRC 14845 / NCIMB 13405 / ORS 571)</name>
    <dbReference type="NCBI Taxonomy" id="438753"/>
    <lineage>
        <taxon>Bacteria</taxon>
        <taxon>Pseudomonadati</taxon>
        <taxon>Pseudomonadota</taxon>
        <taxon>Alphaproteobacteria</taxon>
        <taxon>Hyphomicrobiales</taxon>
        <taxon>Xanthobacteraceae</taxon>
        <taxon>Azorhizobium</taxon>
    </lineage>
</organism>
<dbReference type="PANTHER" id="PTHR11884:SF1">
    <property type="entry name" value="GOLGI APPARATUS PROTEIN 1"/>
    <property type="match status" value="1"/>
</dbReference>
<dbReference type="STRING" id="438753.AZC_0779"/>
<dbReference type="eggNOG" id="ENOG5032SBX">
    <property type="taxonomic scope" value="Bacteria"/>
</dbReference>
<dbReference type="AlphaFoldDB" id="A8IQG3"/>
<reference evidence="1 2" key="4">
    <citation type="journal article" date="2009" name="Appl. Environ. Microbiol.">
        <title>Comparative genome-wide transcriptional profiling of Azorhizobium caulinodans ORS571 grown under free-living and symbiotic conditions.</title>
        <authorList>
            <person name="Tsukada S."/>
            <person name="Aono T."/>
            <person name="Akiba N."/>
            <person name="Lee KB."/>
            <person name="Liu CT."/>
            <person name="Toyazaki H."/>
            <person name="Oyaizu H."/>
        </authorList>
    </citation>
    <scope>NUCLEOTIDE SEQUENCE [LARGE SCALE GENOMIC DNA]</scope>
    <source>
        <strain evidence="2">ATCC 43989 / DSM 5975 / JCM 20966 / LMG 6465 / NBRC 14845 / NCIMB 13405 / ORS 571</strain>
    </source>
</reference>
<accession>A8IQG3</accession>
<dbReference type="InterPro" id="IPR001893">
    <property type="entry name" value="Cys-rich_GLG1_repeat"/>
</dbReference>
<sequence length="158" mass="16510">MFLFTHLLHPYRVLDAGVFMVKFRTWLVAGLLVAAASGAQAQTMSYQQAGALLAKSCGPDIMKYCADVNLGGGKLLGCLDANASKVAPKCKSDFAAAKASIGKRIAAQQAIFKVCNADAARLCQGVVPGDGNLINCLVDASKAVSKACNQTITDAGWR</sequence>
<protein>
    <submittedName>
        <fullName evidence="1">Putative cysteine rich repeat domain protein</fullName>
    </submittedName>
</protein>
<dbReference type="Pfam" id="PF00839">
    <property type="entry name" value="Cys_rich_FGFR"/>
    <property type="match status" value="2"/>
</dbReference>
<dbReference type="PANTHER" id="PTHR11884">
    <property type="entry name" value="SELECTIN LIGAND RELATED"/>
    <property type="match status" value="1"/>
</dbReference>
<dbReference type="GO" id="GO:0016020">
    <property type="term" value="C:membrane"/>
    <property type="evidence" value="ECO:0007669"/>
    <property type="project" value="InterPro"/>
</dbReference>
<reference evidence="1 2" key="5">
    <citation type="journal article" date="2010" name="Appl. Environ. Microbiol.">
        <title>phrR-like gene praR of Azorhizobium caulinodans ORS571 is essential for symbiosis with Sesbania rostrata and is involved in expression of reb genes.</title>
        <authorList>
            <person name="Akiba N."/>
            <person name="Aono T."/>
            <person name="Toyazaki H."/>
            <person name="Sato S."/>
            <person name="Oyaizu H."/>
        </authorList>
    </citation>
    <scope>NUCLEOTIDE SEQUENCE [LARGE SCALE GENOMIC DNA]</scope>
    <source>
        <strain evidence="2">ATCC 43989 / DSM 5975 / JCM 20966 / LMG 6465 / NBRC 14845 / NCIMB 13405 / ORS 571</strain>
    </source>
</reference>
<dbReference type="KEGG" id="azc:AZC_0779"/>
<reference evidence="1 2" key="3">
    <citation type="journal article" date="2008" name="BMC Genomics">
        <title>The genome of the versatile nitrogen fixer Azorhizobium caulinodans ORS571.</title>
        <authorList>
            <person name="Lee KB."/>
            <person name="Backer P.D."/>
            <person name="Aono T."/>
            <person name="Liu CT."/>
            <person name="Suzuki S."/>
            <person name="Suzuki T."/>
            <person name="Kaneko T."/>
            <person name="Yamada M."/>
            <person name="Tabata S."/>
            <person name="Kupfer D.M."/>
            <person name="Najar F.Z."/>
            <person name="Wiley G.B."/>
            <person name="Roe B."/>
            <person name="Binnewies T.T."/>
            <person name="Ussery D.W."/>
            <person name="D'Haeze W."/>
            <person name="Herder J.D."/>
            <person name="Gevers D."/>
            <person name="Vereecke D."/>
            <person name="Holsters M."/>
            <person name="Oyaizu H."/>
        </authorList>
    </citation>
    <scope>NUCLEOTIDE SEQUENCE [LARGE SCALE GENOMIC DNA]</scope>
    <source>
        <strain evidence="2">ATCC 43989 / DSM 5975 / JCM 20966 / LMG 6465 / NBRC 14845 / NCIMB 13405 / ORS 571</strain>
    </source>
</reference>
<evidence type="ECO:0000313" key="1">
    <source>
        <dbReference type="EMBL" id="BAF86777.1"/>
    </source>
</evidence>
<proteinExistence type="predicted"/>
<evidence type="ECO:0000313" key="2">
    <source>
        <dbReference type="Proteomes" id="UP000000270"/>
    </source>
</evidence>
<reference evidence="2" key="2">
    <citation type="submission" date="2007-04" db="EMBL/GenBank/DDBJ databases">
        <title>Complete genome sequence of the nitrogen-fixing bacterium Azorhizobium caulinodans ORS571.</title>
        <authorList>
            <person name="Lee K.B."/>
            <person name="Backer P.D."/>
            <person name="Aono T."/>
            <person name="Liu C.T."/>
            <person name="Suzuki S."/>
            <person name="Suzuki T."/>
            <person name="Kaneko T."/>
            <person name="Yamada M."/>
            <person name="Tabata S."/>
            <person name="Kupfer D.M."/>
            <person name="Najar F.Z."/>
            <person name="Wiley G.B."/>
            <person name="Roe B."/>
            <person name="Binnewies T."/>
            <person name="Ussery D."/>
            <person name="Vereecke D."/>
            <person name="Gevers D."/>
            <person name="Holsters M."/>
            <person name="Oyaizu H."/>
        </authorList>
    </citation>
    <scope>NUCLEOTIDE SEQUENCE [LARGE SCALE GENOMIC DNA]</scope>
    <source>
        <strain evidence="2">ATCC 43989 / DSM 5975 / JCM 20966 / LMG 6465 / NBRC 14845 / NCIMB 13405 / ORS 571</strain>
    </source>
</reference>
<reference evidence="1 2" key="6">
    <citation type="journal article" date="2011" name="Appl. Environ. Microbiol.">
        <title>Involvement of the azorhizobial chromosome partition gene (parA) in the onset of bacteroid differentiation during Sesbania rostrata stem nodule development.</title>
        <authorList>
            <person name="Liu CT."/>
            <person name="Lee KB."/>
            <person name="Wang YS."/>
            <person name="Peng MH."/>
            <person name="Lee KT."/>
            <person name="Suzuki S."/>
            <person name="Suzuki T."/>
            <person name="Oyaizu H."/>
        </authorList>
    </citation>
    <scope>NUCLEOTIDE SEQUENCE [LARGE SCALE GENOMIC DNA]</scope>
    <source>
        <strain evidence="2">ATCC 43989 / DSM 5975 / JCM 20966 / LMG 6465 / NBRC 14845 / NCIMB 13405 / ORS 571</strain>
    </source>
</reference>
<dbReference type="HOGENOM" id="CLU_119064_1_0_5"/>
<keyword evidence="2" id="KW-1185">Reference proteome</keyword>